<dbReference type="EMBL" id="CP015079">
    <property type="protein sequence ID" value="ANH39017.1"/>
    <property type="molecule type" value="Genomic_DNA"/>
</dbReference>
<sequence>MTHRPLAAALAALTTLALSQGLALTGSPALGSAPGATPGSEARARATTIRPEKLDRGADAAQPYVRGKRIVDGAESTRVRGRQLRLLGTRPDGRYVVITQRGDHDRVRAVEPGGGSSKIFGDTSQLEVSLSGDGTTLVTGRFKYRSRHTLLRAYDSTTGELLGSRKRKGYLTTLDSATDTVLYSGENGPVVAWDLSTDTGERVTKRFGYRADLANDRLAVFTKDPYQGGCTVVSSISDPDTALWRSCDEAVWHFSTDASHVVTSYILADGLGPAQVTVRTDEGVRTGRYRVDNGYFRSLFFEDADTLLLDTATDKASGVVRCDAGRCELASDLGPGESF</sequence>
<keyword evidence="2" id="KW-0732">Signal</keyword>
<dbReference type="STRING" id="1300347.I601_2601"/>
<feature type="chain" id="PRO_5039672625" evidence="2">
    <location>
        <begin position="20"/>
        <end position="339"/>
    </location>
</feature>
<accession>A0A1A9GKZ7</accession>
<protein>
    <submittedName>
        <fullName evidence="3">Uncharacterized protein</fullName>
    </submittedName>
</protein>
<proteinExistence type="predicted"/>
<dbReference type="PATRIC" id="fig|1300347.3.peg.2593"/>
<evidence type="ECO:0000256" key="2">
    <source>
        <dbReference type="SAM" id="SignalP"/>
    </source>
</evidence>
<evidence type="ECO:0000313" key="4">
    <source>
        <dbReference type="Proteomes" id="UP000077868"/>
    </source>
</evidence>
<feature type="signal peptide" evidence="2">
    <location>
        <begin position="1"/>
        <end position="19"/>
    </location>
</feature>
<dbReference type="SUPFAM" id="SSF50998">
    <property type="entry name" value="Quinoprotein alcohol dehydrogenase-like"/>
    <property type="match status" value="1"/>
</dbReference>
<reference evidence="3 4" key="1">
    <citation type="submission" date="2016-03" db="EMBL/GenBank/DDBJ databases">
        <title>Complete genome sequence of a soil Actinobacterium, Nocardioides dokdonensis FR1436.</title>
        <authorList>
            <person name="Kwon S.-K."/>
            <person name="Kim K."/>
            <person name="Kim J.F."/>
        </authorList>
    </citation>
    <scope>NUCLEOTIDE SEQUENCE [LARGE SCALE GENOMIC DNA]</scope>
    <source>
        <strain evidence="3 4">FR1436</strain>
    </source>
</reference>
<evidence type="ECO:0000256" key="1">
    <source>
        <dbReference type="SAM" id="MobiDB-lite"/>
    </source>
</evidence>
<gene>
    <name evidence="3" type="ORF">I601_2601</name>
</gene>
<dbReference type="OrthoDB" id="3766225at2"/>
<dbReference type="AlphaFoldDB" id="A0A1A9GKZ7"/>
<evidence type="ECO:0000313" key="3">
    <source>
        <dbReference type="EMBL" id="ANH39017.1"/>
    </source>
</evidence>
<dbReference type="KEGG" id="ndk:I601_2601"/>
<dbReference type="RefSeq" id="WP_068110339.1">
    <property type="nucleotide sequence ID" value="NZ_CP015079.1"/>
</dbReference>
<dbReference type="InterPro" id="IPR011047">
    <property type="entry name" value="Quinoprotein_ADH-like_sf"/>
</dbReference>
<organism evidence="3 4">
    <name type="scientific">Nocardioides dokdonensis FR1436</name>
    <dbReference type="NCBI Taxonomy" id="1300347"/>
    <lineage>
        <taxon>Bacteria</taxon>
        <taxon>Bacillati</taxon>
        <taxon>Actinomycetota</taxon>
        <taxon>Actinomycetes</taxon>
        <taxon>Propionibacteriales</taxon>
        <taxon>Nocardioidaceae</taxon>
        <taxon>Nocardioides</taxon>
    </lineage>
</organism>
<name>A0A1A9GKZ7_9ACTN</name>
<keyword evidence="4" id="KW-1185">Reference proteome</keyword>
<dbReference type="Proteomes" id="UP000077868">
    <property type="component" value="Chromosome"/>
</dbReference>
<feature type="region of interest" description="Disordered" evidence="1">
    <location>
        <begin position="29"/>
        <end position="49"/>
    </location>
</feature>